<dbReference type="EMBL" id="PDEQ01000007">
    <property type="protein sequence ID" value="PEN12637.1"/>
    <property type="molecule type" value="Genomic_DNA"/>
</dbReference>
<dbReference type="CDD" id="cd00063">
    <property type="entry name" value="FN3"/>
    <property type="match status" value="1"/>
</dbReference>
<name>A0A2A8CVL4_9BACT</name>
<evidence type="ECO:0000313" key="2">
    <source>
        <dbReference type="EMBL" id="PEN12637.1"/>
    </source>
</evidence>
<dbReference type="InterPro" id="IPR006626">
    <property type="entry name" value="PbH1"/>
</dbReference>
<protein>
    <recommendedName>
        <fullName evidence="1">Secretion system C-terminal sorting domain-containing protein</fullName>
    </recommendedName>
</protein>
<dbReference type="Gene3D" id="2.160.20.10">
    <property type="entry name" value="Single-stranded right-handed beta-helix, Pectin lyase-like"/>
    <property type="match status" value="1"/>
</dbReference>
<dbReference type="InterPro" id="IPR012334">
    <property type="entry name" value="Pectin_lyas_fold"/>
</dbReference>
<evidence type="ECO:0000313" key="3">
    <source>
        <dbReference type="Proteomes" id="UP000220102"/>
    </source>
</evidence>
<dbReference type="SUPFAM" id="SSF49265">
    <property type="entry name" value="Fibronectin type III"/>
    <property type="match status" value="1"/>
</dbReference>
<proteinExistence type="predicted"/>
<dbReference type="InterPro" id="IPR013783">
    <property type="entry name" value="Ig-like_fold"/>
</dbReference>
<dbReference type="Pfam" id="PF18962">
    <property type="entry name" value="Por_Secre_tail"/>
    <property type="match status" value="1"/>
</dbReference>
<dbReference type="OrthoDB" id="602160at2"/>
<dbReference type="Proteomes" id="UP000220102">
    <property type="component" value="Unassembled WGS sequence"/>
</dbReference>
<dbReference type="InterPro" id="IPR026444">
    <property type="entry name" value="Secre_tail"/>
</dbReference>
<dbReference type="SMART" id="SM00710">
    <property type="entry name" value="PbH1"/>
    <property type="match status" value="10"/>
</dbReference>
<dbReference type="AlphaFoldDB" id="A0A2A8CVL4"/>
<gene>
    <name evidence="2" type="ORF">CRI94_14070</name>
</gene>
<dbReference type="SUPFAM" id="SSF51126">
    <property type="entry name" value="Pectin lyase-like"/>
    <property type="match status" value="1"/>
</dbReference>
<comment type="caution">
    <text evidence="2">The sequence shown here is derived from an EMBL/GenBank/DDBJ whole genome shotgun (WGS) entry which is preliminary data.</text>
</comment>
<keyword evidence="3" id="KW-1185">Reference proteome</keyword>
<sequence>MSSIVTTVFSRTLSVFFVVLLSVFGMGGGLLFAQSTYNVDSSGDEADASVGDGVCASTLGTCTFRAALQEANSDPVQDIIDFSSIPTGAGGVARINVSTELDINNPVQILGRSAPGYATNQQPVIVLDGGGTPSGTDGLEIGSDDVVIEALSLVDFADDGIDVRAGTNVRISYSHIGLEPDGVTVSGNANNGIEVQGNGVVIGATDAHPNGGNVISGNSGNGVFLNGPDPRVRLGGNIIGLDASASQDRGNSAFGILIPSGTGSEIGYTSSSGVTYGNVISGNGTTGIALESTGHMVVGNVIGLDGSESVAIPNRIGVFLEVGSNVVGGASRGEKSNIIAGNDEEGIRIGRANQSTSNGNHVRNNYIGVSSTSVSFPNSTGIQVEFGSDNVIDSNVIGGNSIGVTIDNDSARNQVFRNLIGASASGNNIGNSSGGIRVASSPADLADANRVGGSLLADANIIGFNSSYGIAIEGERNVIAANYVGTDDAANDLSNDGPGIRITASNVIVGEAAGGGSVVGFNAGDGILVQNASSVSVAANYVGQTLAGDNVGNGGNGVGIVATSGNTASGNTVGYAYGGTVPGDPSPSSGAGNVVANNNGAGVAVRGAGTVEGNAMRGNSIFANAAVGIDLGNDGQTANDAQDSDTGPNQLQNFPELSAAETELTQSGDIQVRYQVDCDPANCDFGTNGLAIDLYRTSGGGATQGRTFLGSTFYAEADAGTFVTATITPPSSVTVEETDEVVALATDASGNTSEFTSTPDVLPVELAFFNGTREGVDTVLLEWTTLSESNNSGFYVEQKVDGSYQTVSSLVASQAPNGTTTEQQSYRFRVEDLEEGTTHTFRLRQVDVDGKTSYSETVDVKVGIQDAYKLEAYPNPVANGQQPTVRFAVDKSQPVTIELYNTLGQRVRTLYNDTPRVTGEFQKVQVDVNSLASGVYFIRMRGESFATTKKLVVVR</sequence>
<dbReference type="InterPro" id="IPR003961">
    <property type="entry name" value="FN3_dom"/>
</dbReference>
<evidence type="ECO:0000259" key="1">
    <source>
        <dbReference type="Pfam" id="PF18962"/>
    </source>
</evidence>
<organism evidence="2 3">
    <name type="scientific">Longibacter salinarum</name>
    <dbReference type="NCBI Taxonomy" id="1850348"/>
    <lineage>
        <taxon>Bacteria</taxon>
        <taxon>Pseudomonadati</taxon>
        <taxon>Rhodothermota</taxon>
        <taxon>Rhodothermia</taxon>
        <taxon>Rhodothermales</taxon>
        <taxon>Salisaetaceae</taxon>
        <taxon>Longibacter</taxon>
    </lineage>
</organism>
<feature type="domain" description="Secretion system C-terminal sorting" evidence="1">
    <location>
        <begin position="873"/>
        <end position="953"/>
    </location>
</feature>
<accession>A0A2A8CVL4</accession>
<dbReference type="NCBIfam" id="TIGR04183">
    <property type="entry name" value="Por_Secre_tail"/>
    <property type="match status" value="1"/>
</dbReference>
<dbReference type="Gene3D" id="2.60.40.10">
    <property type="entry name" value="Immunoglobulins"/>
    <property type="match status" value="1"/>
</dbReference>
<reference evidence="2 3" key="1">
    <citation type="submission" date="2017-10" db="EMBL/GenBank/DDBJ databases">
        <title>Draft genome of Longibacter Salinarum.</title>
        <authorList>
            <person name="Goh K.M."/>
            <person name="Shamsir M.S."/>
            <person name="Lim S.W."/>
        </authorList>
    </citation>
    <scope>NUCLEOTIDE SEQUENCE [LARGE SCALE GENOMIC DNA]</scope>
    <source>
        <strain evidence="2 3">KCTC 52045</strain>
    </source>
</reference>
<dbReference type="InterPro" id="IPR036116">
    <property type="entry name" value="FN3_sf"/>
</dbReference>
<dbReference type="InterPro" id="IPR011050">
    <property type="entry name" value="Pectin_lyase_fold/virulence"/>
</dbReference>